<dbReference type="Proteomes" id="UP000269265">
    <property type="component" value="Unassembled WGS sequence"/>
</dbReference>
<keyword evidence="6 7" id="KW-0676">Redox-active center</keyword>
<evidence type="ECO:0000313" key="11">
    <source>
        <dbReference type="Proteomes" id="UP000269265"/>
    </source>
</evidence>
<dbReference type="InterPro" id="IPR051470">
    <property type="entry name" value="Thiol:disulfide_interchange"/>
</dbReference>
<dbReference type="EMBL" id="RSED01000008">
    <property type="protein sequence ID" value="RRS04229.1"/>
    <property type="molecule type" value="Genomic_DNA"/>
</dbReference>
<keyword evidence="3 7" id="KW-0732">Signal</keyword>
<dbReference type="Pfam" id="PF13098">
    <property type="entry name" value="Thioredoxin_2"/>
    <property type="match status" value="1"/>
</dbReference>
<feature type="signal peptide" evidence="7">
    <location>
        <begin position="1"/>
        <end position="20"/>
    </location>
</feature>
<name>A0A426VBB2_9BURK</name>
<accession>A0A426VBB2</accession>
<evidence type="ECO:0000256" key="7">
    <source>
        <dbReference type="RuleBase" id="RU364038"/>
    </source>
</evidence>
<dbReference type="SUPFAM" id="SSF54423">
    <property type="entry name" value="DsbC/DsbG N-terminal domain-like"/>
    <property type="match status" value="1"/>
</dbReference>
<evidence type="ECO:0000256" key="1">
    <source>
        <dbReference type="ARBA" id="ARBA00004418"/>
    </source>
</evidence>
<dbReference type="InterPro" id="IPR033954">
    <property type="entry name" value="DiS-bond_Isoase_DsbC/G"/>
</dbReference>
<dbReference type="InterPro" id="IPR009094">
    <property type="entry name" value="DiS-bond_isomerase_DsbC/G_N_sf"/>
</dbReference>
<dbReference type="InterPro" id="IPR012336">
    <property type="entry name" value="Thioredoxin-like_fold"/>
</dbReference>
<dbReference type="Gene3D" id="3.10.450.70">
    <property type="entry name" value="Disulphide bond isomerase, DsbC/G, N-terminal"/>
    <property type="match status" value="1"/>
</dbReference>
<feature type="domain" description="Disulphide bond isomerase DsbC/G N-terminal" evidence="8">
    <location>
        <begin position="25"/>
        <end position="92"/>
    </location>
</feature>
<comment type="function">
    <text evidence="7">Required for disulfide bond formation in some periplasmic proteins. Acts by transferring its disulfide bond to other proteins and is reduced in the process.</text>
</comment>
<dbReference type="InterPro" id="IPR036249">
    <property type="entry name" value="Thioredoxin-like_sf"/>
</dbReference>
<dbReference type="PANTHER" id="PTHR35272:SF3">
    <property type="entry name" value="THIOL:DISULFIDE INTERCHANGE PROTEIN DSBC"/>
    <property type="match status" value="1"/>
</dbReference>
<sequence length="246" mass="26697">MRGTFIAVALAALAAVPALAQNAVPAAQQAALKQKLAQRLPSLPAVEEMRPAPLAGLIEVRAGDHLIYTDAKGDYILDGSLIDTQSKRNLTEERLEQINRIDFATLPVKDAVVWKNGNGQRKLVVFADPNCGYCKHLEKSLQQIKDVTVYTFVIPILGDDSKAKTENVWCAKDRTQAWRDWMLDGQAPPRALGLCASPTQRNLAMAQRLRVNGTPAMFFEDGSRLAAAAPANVVEQRLVKAAKGGG</sequence>
<proteinExistence type="inferred from homology"/>
<feature type="chain" id="PRO_5018821718" description="Thiol:disulfide interchange protein" evidence="7">
    <location>
        <begin position="21"/>
        <end position="246"/>
    </location>
</feature>
<gene>
    <name evidence="10" type="ORF">EIP75_12260</name>
</gene>
<evidence type="ECO:0000256" key="6">
    <source>
        <dbReference type="ARBA" id="ARBA00023284"/>
    </source>
</evidence>
<comment type="caution">
    <text evidence="10">The sequence shown here is derived from an EMBL/GenBank/DDBJ whole genome shotgun (WGS) entry which is preliminary data.</text>
</comment>
<evidence type="ECO:0000256" key="4">
    <source>
        <dbReference type="ARBA" id="ARBA00022764"/>
    </source>
</evidence>
<evidence type="ECO:0000313" key="10">
    <source>
        <dbReference type="EMBL" id="RRS04229.1"/>
    </source>
</evidence>
<dbReference type="SUPFAM" id="SSF52833">
    <property type="entry name" value="Thioredoxin-like"/>
    <property type="match status" value="1"/>
</dbReference>
<keyword evidence="5" id="KW-1015">Disulfide bond</keyword>
<dbReference type="Pfam" id="PF10411">
    <property type="entry name" value="DsbC_N"/>
    <property type="match status" value="1"/>
</dbReference>
<dbReference type="CDD" id="cd03020">
    <property type="entry name" value="DsbA_DsbC_DsbG"/>
    <property type="match status" value="1"/>
</dbReference>
<dbReference type="AlphaFoldDB" id="A0A426VBB2"/>
<feature type="domain" description="Thioredoxin-like fold" evidence="9">
    <location>
        <begin position="116"/>
        <end position="237"/>
    </location>
</feature>
<dbReference type="GO" id="GO:0042597">
    <property type="term" value="C:periplasmic space"/>
    <property type="evidence" value="ECO:0007669"/>
    <property type="project" value="UniProtKB-SubCell"/>
</dbReference>
<organism evidence="10 11">
    <name type="scientific">Aquabacterium soli</name>
    <dbReference type="NCBI Taxonomy" id="2493092"/>
    <lineage>
        <taxon>Bacteria</taxon>
        <taxon>Pseudomonadati</taxon>
        <taxon>Pseudomonadota</taxon>
        <taxon>Betaproteobacteria</taxon>
        <taxon>Burkholderiales</taxon>
        <taxon>Aquabacterium</taxon>
    </lineage>
</organism>
<protein>
    <recommendedName>
        <fullName evidence="7">Thiol:disulfide interchange protein</fullName>
    </recommendedName>
</protein>
<dbReference type="InterPro" id="IPR018950">
    <property type="entry name" value="DiS-bond_isomerase_DsbC/G_N"/>
</dbReference>
<dbReference type="Gene3D" id="3.40.30.10">
    <property type="entry name" value="Glutaredoxin"/>
    <property type="match status" value="1"/>
</dbReference>
<evidence type="ECO:0000256" key="3">
    <source>
        <dbReference type="ARBA" id="ARBA00022729"/>
    </source>
</evidence>
<evidence type="ECO:0000259" key="8">
    <source>
        <dbReference type="Pfam" id="PF10411"/>
    </source>
</evidence>
<evidence type="ECO:0000256" key="2">
    <source>
        <dbReference type="ARBA" id="ARBA00009813"/>
    </source>
</evidence>
<evidence type="ECO:0000256" key="5">
    <source>
        <dbReference type="ARBA" id="ARBA00023157"/>
    </source>
</evidence>
<dbReference type="OrthoDB" id="12976at2"/>
<evidence type="ECO:0000259" key="9">
    <source>
        <dbReference type="Pfam" id="PF13098"/>
    </source>
</evidence>
<keyword evidence="11" id="KW-1185">Reference proteome</keyword>
<reference evidence="10 11" key="1">
    <citation type="submission" date="2018-12" db="EMBL/GenBank/DDBJ databases">
        <title>The whole draft genome of Aquabacterium sp. SJQ9.</title>
        <authorList>
            <person name="Sun L."/>
            <person name="Gao X."/>
            <person name="Chen W."/>
            <person name="Huang K."/>
        </authorList>
    </citation>
    <scope>NUCLEOTIDE SEQUENCE [LARGE SCALE GENOMIC DNA]</scope>
    <source>
        <strain evidence="10 11">SJQ9</strain>
    </source>
</reference>
<comment type="subcellular location">
    <subcellularLocation>
        <location evidence="1 7">Periplasm</location>
    </subcellularLocation>
</comment>
<dbReference type="PANTHER" id="PTHR35272">
    <property type="entry name" value="THIOL:DISULFIDE INTERCHANGE PROTEIN DSBC-RELATED"/>
    <property type="match status" value="1"/>
</dbReference>
<comment type="similarity">
    <text evidence="2 7">Belongs to the thioredoxin family. DsbC subfamily.</text>
</comment>
<keyword evidence="4 7" id="KW-0574">Periplasm</keyword>